<feature type="transmembrane region" description="Helical" evidence="1">
    <location>
        <begin position="50"/>
        <end position="72"/>
    </location>
</feature>
<gene>
    <name evidence="2" type="ORF">CHL78_017150</name>
</gene>
<proteinExistence type="predicted"/>
<dbReference type="Proteomes" id="UP000215694">
    <property type="component" value="Unassembled WGS sequence"/>
</dbReference>
<evidence type="ECO:0000256" key="1">
    <source>
        <dbReference type="SAM" id="Phobius"/>
    </source>
</evidence>
<keyword evidence="1" id="KW-0812">Transmembrane</keyword>
<evidence type="ECO:0000313" key="3">
    <source>
        <dbReference type="Proteomes" id="UP000215694"/>
    </source>
</evidence>
<feature type="transmembrane region" description="Helical" evidence="1">
    <location>
        <begin position="121"/>
        <end position="143"/>
    </location>
</feature>
<comment type="caution">
    <text evidence="2">The sequence shown here is derived from an EMBL/GenBank/DDBJ whole genome shotgun (WGS) entry which is preliminary data.</text>
</comment>
<dbReference type="AlphaFoldDB" id="A0A371IYR0"/>
<feature type="transmembrane region" description="Helical" evidence="1">
    <location>
        <begin position="96"/>
        <end position="115"/>
    </location>
</feature>
<evidence type="ECO:0000313" key="2">
    <source>
        <dbReference type="EMBL" id="RDY25623.1"/>
    </source>
</evidence>
<dbReference type="EMBL" id="NOJY02000057">
    <property type="protein sequence ID" value="RDY25623.1"/>
    <property type="molecule type" value="Genomic_DNA"/>
</dbReference>
<name>A0A371IYR0_9FIRM</name>
<feature type="transmembrane region" description="Helical" evidence="1">
    <location>
        <begin position="193"/>
        <end position="211"/>
    </location>
</feature>
<dbReference type="OrthoDB" id="1900545at2"/>
<feature type="transmembrane region" description="Helical" evidence="1">
    <location>
        <begin position="12"/>
        <end position="30"/>
    </location>
</feature>
<accession>A0A371IYR0</accession>
<feature type="transmembrane region" description="Helical" evidence="1">
    <location>
        <begin position="217"/>
        <end position="236"/>
    </location>
</feature>
<keyword evidence="3" id="KW-1185">Reference proteome</keyword>
<sequence length="314" mass="36582">MQTKYDAAKICGFLYFLYFIFLIFPIQSLISSEIVFKNLSKYRFEHNTSGGIGIATSIIFLLLLLSLLYYGLKTILSKTIIIEDENKNNKINKKLVIYKLFIVITIILNLTVLYITKDRALTITGLFSILISLIICFGMKVYFIACLYDRKALWLESVTGISYKEADKKSRLWKYKIWHEPKERVEFKYRKKILNRSILYITIISLFFIKFVHTPVFLLFCIMVLSFLTFHVLSLIDSIFNLFTSLEGTCTEIHKETGKNSSYYCITVIDFNRERKLEFTSKKDYSINQGDNTYVVHSVLSKKVVSVNSISLID</sequence>
<keyword evidence="1" id="KW-0472">Membrane</keyword>
<reference evidence="2 3" key="1">
    <citation type="journal article" date="2017" name="Genome Announc.">
        <title>Draft Genome Sequence of Romboutsia weinsteinii sp. nov. Strain CCRI-19649(T) Isolated from Surface Water.</title>
        <authorList>
            <person name="Maheux A.F."/>
            <person name="Boudreau D.K."/>
            <person name="Berube E."/>
            <person name="Boissinot M."/>
            <person name="Cantin P."/>
            <person name="Raymond F."/>
            <person name="Corbeil J."/>
            <person name="Omar R.F."/>
            <person name="Bergeron M.G."/>
        </authorList>
    </citation>
    <scope>NUCLEOTIDE SEQUENCE [LARGE SCALE GENOMIC DNA]</scope>
    <source>
        <strain evidence="2 3">CCRI-19649</strain>
    </source>
</reference>
<protein>
    <submittedName>
        <fullName evidence="2">Uncharacterized protein</fullName>
    </submittedName>
</protein>
<keyword evidence="1" id="KW-1133">Transmembrane helix</keyword>
<organism evidence="2 3">
    <name type="scientific">Romboutsia weinsteinii</name>
    <dbReference type="NCBI Taxonomy" id="2020949"/>
    <lineage>
        <taxon>Bacteria</taxon>
        <taxon>Bacillati</taxon>
        <taxon>Bacillota</taxon>
        <taxon>Clostridia</taxon>
        <taxon>Peptostreptococcales</taxon>
        <taxon>Peptostreptococcaceae</taxon>
        <taxon>Romboutsia</taxon>
    </lineage>
</organism>
<dbReference type="RefSeq" id="WP_094368184.1">
    <property type="nucleotide sequence ID" value="NZ_NOJY02000057.1"/>
</dbReference>